<proteinExistence type="predicted"/>
<gene>
    <name evidence="2" type="ORF">EH198_09845</name>
</gene>
<keyword evidence="3" id="KW-1185">Reference proteome</keyword>
<evidence type="ECO:0000259" key="1">
    <source>
        <dbReference type="Pfam" id="PF12867"/>
    </source>
</evidence>
<dbReference type="Pfam" id="PF12867">
    <property type="entry name" value="DinB_2"/>
    <property type="match status" value="1"/>
</dbReference>
<dbReference type="InterPro" id="IPR034660">
    <property type="entry name" value="DinB/YfiT-like"/>
</dbReference>
<dbReference type="OrthoDB" id="9798830at2"/>
<dbReference type="SUPFAM" id="SSF109854">
    <property type="entry name" value="DinB/YfiT-like putative metalloenzymes"/>
    <property type="match status" value="1"/>
</dbReference>
<sequence>MVHAKDVLSNQLLANANDPSWHIPFMQAAREITEEEAFWKPDQDSSSIAELTQHLLYWNETWQTRYRQRRMDAMPPVGDNNNSFLIPENTTFHDLSAELLEVLLGWQELLSEESLEAEVIGFPAPAKWWEIISNAATHNAYHIGQIVYIRKLWMATRWE</sequence>
<dbReference type="InterPro" id="IPR024775">
    <property type="entry name" value="DinB-like"/>
</dbReference>
<comment type="caution">
    <text evidence="2">The sequence shown here is derived from an EMBL/GenBank/DDBJ whole genome shotgun (WGS) entry which is preliminary data.</text>
</comment>
<dbReference type="Gene3D" id="1.20.120.450">
    <property type="entry name" value="dinb family like domain"/>
    <property type="match status" value="1"/>
</dbReference>
<accession>A0A3N9P901</accession>
<dbReference type="RefSeq" id="WP_124695368.1">
    <property type="nucleotide sequence ID" value="NZ_JBHUFE010000026.1"/>
</dbReference>
<reference evidence="2 3" key="1">
    <citation type="submission" date="2018-11" db="EMBL/GenBank/DDBJ databases">
        <title>Genome sequence of strain 7197.</title>
        <authorList>
            <person name="Gao J."/>
            <person name="Sun J."/>
        </authorList>
    </citation>
    <scope>NUCLEOTIDE SEQUENCE [LARGE SCALE GENOMIC DNA]</scope>
    <source>
        <strain evidence="2 3">7197</strain>
    </source>
</reference>
<evidence type="ECO:0000313" key="2">
    <source>
        <dbReference type="EMBL" id="RQW11960.1"/>
    </source>
</evidence>
<dbReference type="EMBL" id="RQPI01000004">
    <property type="protein sequence ID" value="RQW11960.1"/>
    <property type="molecule type" value="Genomic_DNA"/>
</dbReference>
<name>A0A3N9P901_9BACL</name>
<evidence type="ECO:0000313" key="3">
    <source>
        <dbReference type="Proteomes" id="UP000282529"/>
    </source>
</evidence>
<protein>
    <submittedName>
        <fullName evidence="2">DinB family protein</fullName>
    </submittedName>
</protein>
<organism evidence="2 3">
    <name type="scientific">Paenibacillus rhizophilus</name>
    <dbReference type="NCBI Taxonomy" id="1850366"/>
    <lineage>
        <taxon>Bacteria</taxon>
        <taxon>Bacillati</taxon>
        <taxon>Bacillota</taxon>
        <taxon>Bacilli</taxon>
        <taxon>Bacillales</taxon>
        <taxon>Paenibacillaceae</taxon>
        <taxon>Paenibacillus</taxon>
    </lineage>
</organism>
<dbReference type="AlphaFoldDB" id="A0A3N9P901"/>
<feature type="domain" description="DinB-like" evidence="1">
    <location>
        <begin position="26"/>
        <end position="146"/>
    </location>
</feature>
<dbReference type="Proteomes" id="UP000282529">
    <property type="component" value="Unassembled WGS sequence"/>
</dbReference>